<dbReference type="OrthoDB" id="9803739at2"/>
<dbReference type="EMBL" id="MQUQ01000021">
    <property type="protein sequence ID" value="OLZ45020.1"/>
    <property type="molecule type" value="Genomic_DNA"/>
</dbReference>
<evidence type="ECO:0000256" key="2">
    <source>
        <dbReference type="ARBA" id="ARBA00023235"/>
    </source>
</evidence>
<dbReference type="PANTHER" id="PTHR21198:SF7">
    <property type="entry name" value="ASPARTATE-GLUTAMATE RACEMASE FAMILY"/>
    <property type="match status" value="1"/>
</dbReference>
<dbReference type="STRING" id="76021.BS329_35305"/>
<accession>A0A1R0KH78</accession>
<sequence>MTALTGIVGGMGPLASAELLRTIYRQDPPRREQAAPRVLLWSDPAVVDRTEAIERGAVEPVLAALTGSICALVEAGAERIVIACVTAHHLLDRLPAHLARRCVSLIDVICDELAHRRTRHLLVCTKGALLTELFTGHERWPDIACHVVLPDETDQKRVHELIYLLKQNRGVDEAIEFLRAALPRYGADAFVAGCTELHLVTAEVERRATVLSGLDPLTVVAERIREGVL</sequence>
<dbReference type="Proteomes" id="UP000187486">
    <property type="component" value="Unassembled WGS sequence"/>
</dbReference>
<evidence type="ECO:0008006" key="5">
    <source>
        <dbReference type="Google" id="ProtNLM"/>
    </source>
</evidence>
<dbReference type="AlphaFoldDB" id="A0A1R0KH78"/>
<evidence type="ECO:0000313" key="3">
    <source>
        <dbReference type="EMBL" id="OLZ45020.1"/>
    </source>
</evidence>
<dbReference type="SUPFAM" id="SSF53681">
    <property type="entry name" value="Aspartate/glutamate racemase"/>
    <property type="match status" value="2"/>
</dbReference>
<comment type="caution">
    <text evidence="3">The sequence shown here is derived from an EMBL/GenBank/DDBJ whole genome shotgun (WGS) entry which is preliminary data.</text>
</comment>
<dbReference type="Pfam" id="PF01177">
    <property type="entry name" value="Asp_Glu_race"/>
    <property type="match status" value="1"/>
</dbReference>
<dbReference type="NCBIfam" id="TIGR00035">
    <property type="entry name" value="asp_race"/>
    <property type="match status" value="1"/>
</dbReference>
<keyword evidence="2" id="KW-0413">Isomerase</keyword>
<dbReference type="InterPro" id="IPR001920">
    <property type="entry name" value="Asp/Glu_race"/>
</dbReference>
<dbReference type="InterPro" id="IPR015942">
    <property type="entry name" value="Asp/Glu/hydantoin_racemase"/>
</dbReference>
<dbReference type="PANTHER" id="PTHR21198">
    <property type="entry name" value="GLUTAMATE RACEMASE"/>
    <property type="match status" value="1"/>
</dbReference>
<dbReference type="GO" id="GO:0047661">
    <property type="term" value="F:amino-acid racemase activity"/>
    <property type="evidence" value="ECO:0007669"/>
    <property type="project" value="InterPro"/>
</dbReference>
<comment type="similarity">
    <text evidence="1">Belongs to the aspartate/glutamate racemases family.</text>
</comment>
<evidence type="ECO:0000256" key="1">
    <source>
        <dbReference type="ARBA" id="ARBA00007847"/>
    </source>
</evidence>
<protein>
    <recommendedName>
        <fullName evidence="5">Aspartate racemase</fullName>
    </recommendedName>
</protein>
<dbReference type="InterPro" id="IPR004380">
    <property type="entry name" value="Asp_race"/>
</dbReference>
<name>A0A1R0KH78_9PSEU</name>
<evidence type="ECO:0000313" key="4">
    <source>
        <dbReference type="Proteomes" id="UP000187486"/>
    </source>
</evidence>
<gene>
    <name evidence="3" type="ORF">BS329_35305</name>
</gene>
<organism evidence="3 4">
    <name type="scientific">Amycolatopsis coloradensis</name>
    <dbReference type="NCBI Taxonomy" id="76021"/>
    <lineage>
        <taxon>Bacteria</taxon>
        <taxon>Bacillati</taxon>
        <taxon>Actinomycetota</taxon>
        <taxon>Actinomycetes</taxon>
        <taxon>Pseudonocardiales</taxon>
        <taxon>Pseudonocardiaceae</taxon>
        <taxon>Amycolatopsis</taxon>
    </lineage>
</organism>
<dbReference type="RefSeq" id="WP_076167102.1">
    <property type="nucleotide sequence ID" value="NZ_JBEZVB010000027.1"/>
</dbReference>
<keyword evidence="4" id="KW-1185">Reference proteome</keyword>
<proteinExistence type="inferred from homology"/>
<dbReference type="Gene3D" id="3.40.50.1860">
    <property type="match status" value="2"/>
</dbReference>
<reference evidence="3 4" key="1">
    <citation type="submission" date="2016-01" db="EMBL/GenBank/DDBJ databases">
        <title>Amycolatopsis coloradensis genome sequencing and assembly.</title>
        <authorList>
            <person name="Mayilraj S."/>
        </authorList>
    </citation>
    <scope>NUCLEOTIDE SEQUENCE [LARGE SCALE GENOMIC DNA]</scope>
    <source>
        <strain evidence="3 4">DSM 44225</strain>
    </source>
</reference>